<dbReference type="Gene3D" id="1.25.40.10">
    <property type="entry name" value="Tetratricopeptide repeat domain"/>
    <property type="match status" value="1"/>
</dbReference>
<dbReference type="Proteomes" id="UP000285478">
    <property type="component" value="Chromosome"/>
</dbReference>
<dbReference type="AlphaFoldDB" id="A0A410H6F5"/>
<keyword evidence="1" id="KW-0732">Signal</keyword>
<dbReference type="PROSITE" id="PS51257">
    <property type="entry name" value="PROKAR_LIPOPROTEIN"/>
    <property type="match status" value="1"/>
</dbReference>
<accession>A0A410H6F5</accession>
<organism evidence="2 3">
    <name type="scientific">Hydrogenovibrio thermophilus</name>
    <dbReference type="NCBI Taxonomy" id="265883"/>
    <lineage>
        <taxon>Bacteria</taxon>
        <taxon>Pseudomonadati</taxon>
        <taxon>Pseudomonadota</taxon>
        <taxon>Gammaproteobacteria</taxon>
        <taxon>Thiotrichales</taxon>
        <taxon>Piscirickettsiaceae</taxon>
        <taxon>Hydrogenovibrio</taxon>
    </lineage>
</organism>
<dbReference type="InterPro" id="IPR005534">
    <property type="entry name" value="Curli_assmbl/transp-comp_CsgG"/>
</dbReference>
<dbReference type="GO" id="GO:0030288">
    <property type="term" value="C:outer membrane-bounded periplasmic space"/>
    <property type="evidence" value="ECO:0007669"/>
    <property type="project" value="InterPro"/>
</dbReference>
<keyword evidence="3" id="KW-1185">Reference proteome</keyword>
<protein>
    <submittedName>
        <fullName evidence="2">Uncharacterized protein</fullName>
    </submittedName>
</protein>
<feature type="signal peptide" evidence="1">
    <location>
        <begin position="1"/>
        <end position="20"/>
    </location>
</feature>
<dbReference type="Pfam" id="PF03783">
    <property type="entry name" value="CsgG"/>
    <property type="match status" value="1"/>
</dbReference>
<proteinExistence type="predicted"/>
<dbReference type="Gene3D" id="3.40.50.10610">
    <property type="entry name" value="ABC-type transport auxiliary lipoprotein component"/>
    <property type="match status" value="1"/>
</dbReference>
<dbReference type="EMBL" id="CP035033">
    <property type="protein sequence ID" value="QAB16514.1"/>
    <property type="molecule type" value="Genomic_DNA"/>
</dbReference>
<gene>
    <name evidence="2" type="ORF">EPV75_10925</name>
</gene>
<name>A0A410H6F5_9GAMM</name>
<evidence type="ECO:0000256" key="1">
    <source>
        <dbReference type="SAM" id="SignalP"/>
    </source>
</evidence>
<sequence length="338" mass="37575">MSTKIWSAARAGLLVASASAMVGCATNVKLKVLEPAQIDRAAQTKQIAVSPFEQDTVGLAGKIEATLAKQKLDGQYYFTTVSRNEVDQLLKEQRFQYSGVVDEAKLVEAGELLGAQAFVTGEVTSASARDDRHYEERMQCADKKCNEFRVYKVLCEIRTISMGANIKMIDVAKGDIIHADTYMKSRRWKHCRDDSRSLPSKSAGLELLASEVATDFVYKLTPHYTHMTVSLLEDPDIDYTAEQKKTLSLAIEYIEAGRLDKAERLLGTLLDSTGNRSYVAAYDLGVVKEAQGDLVEAKRLYHLADDLQLEPVDEINEAVMRIDHVMANREKALSQISQ</sequence>
<reference evidence="2 3" key="1">
    <citation type="journal article" date="2018" name="Environ. Microbiol.">
        <title>Genomes of ubiquitous marine and hypersaline Hydrogenovibrio, Thiomicrorhabdus and Thiomicrospira spp. encode a diversity of mechanisms to sustain chemolithoautotrophy in heterogeneous environments.</title>
        <authorList>
            <person name="Scott K.M."/>
            <person name="Williams J."/>
            <person name="Porter C.M.B."/>
            <person name="Russel S."/>
            <person name="Harmer T.L."/>
            <person name="Paul J.H."/>
            <person name="Antonen K.M."/>
            <person name="Bridges M.K."/>
            <person name="Camper G.J."/>
            <person name="Campla C.K."/>
            <person name="Casella L.G."/>
            <person name="Chase E."/>
            <person name="Conrad J.W."/>
            <person name="Cruz M.C."/>
            <person name="Dunlap D.S."/>
            <person name="Duran L."/>
            <person name="Fahsbender E.M."/>
            <person name="Goldsmith D.B."/>
            <person name="Keeley R.F."/>
            <person name="Kondoff M.R."/>
            <person name="Kussy B.I."/>
            <person name="Lane M.K."/>
            <person name="Lawler S."/>
            <person name="Leigh B.A."/>
            <person name="Lewis C."/>
            <person name="Lostal L.M."/>
            <person name="Marking D."/>
            <person name="Mancera P.A."/>
            <person name="McClenthan E.C."/>
            <person name="McIntyre E.A."/>
            <person name="Mine J.A."/>
            <person name="Modi S."/>
            <person name="Moore B.D."/>
            <person name="Morgan W.A."/>
            <person name="Nelson K.M."/>
            <person name="Nguyen K.N."/>
            <person name="Ogburn N."/>
            <person name="Parrino D.G."/>
            <person name="Pedapudi A.D."/>
            <person name="Pelham R.P."/>
            <person name="Preece A.M."/>
            <person name="Rampersad E.A."/>
            <person name="Richardson J.C."/>
            <person name="Rodgers C.M."/>
            <person name="Schaffer B.L."/>
            <person name="Sheridan N.E."/>
            <person name="Solone M.R."/>
            <person name="Staley Z.R."/>
            <person name="Tabuchi M."/>
            <person name="Waide R.J."/>
            <person name="Wanjugi P.W."/>
            <person name="Young S."/>
            <person name="Clum A."/>
            <person name="Daum C."/>
            <person name="Huntemann M."/>
            <person name="Ivanova N."/>
            <person name="Kyrpides N."/>
            <person name="Mikhailova N."/>
            <person name="Palaniappan K."/>
            <person name="Pillay M."/>
            <person name="Reddy T.B.K."/>
            <person name="Shapiro N."/>
            <person name="Stamatis D."/>
            <person name="Varghese N."/>
            <person name="Woyke T."/>
            <person name="Boden R."/>
            <person name="Freyermuth S.K."/>
            <person name="Kerfeld C.A."/>
        </authorList>
    </citation>
    <scope>NUCLEOTIDE SEQUENCE [LARGE SCALE GENOMIC DNA]</scope>
    <source>
        <strain evidence="2 3">JR-2</strain>
    </source>
</reference>
<dbReference type="InterPro" id="IPR011990">
    <property type="entry name" value="TPR-like_helical_dom_sf"/>
</dbReference>
<dbReference type="KEGG" id="htr:EPV75_10925"/>
<evidence type="ECO:0000313" key="2">
    <source>
        <dbReference type="EMBL" id="QAB16514.1"/>
    </source>
</evidence>
<evidence type="ECO:0000313" key="3">
    <source>
        <dbReference type="Proteomes" id="UP000285478"/>
    </source>
</evidence>
<feature type="chain" id="PRO_5019581403" evidence="1">
    <location>
        <begin position="21"/>
        <end position="338"/>
    </location>
</feature>